<reference evidence="1 2" key="1">
    <citation type="submission" date="2016-10" db="EMBL/GenBank/DDBJ databases">
        <title>The High Quality Genome of Vibrio splendidus K08M4.</title>
        <authorList>
            <person name="Wendling C."/>
            <person name="Chibani C.M."/>
            <person name="Hertel R."/>
            <person name="Sproer C."/>
            <person name="Bunk B."/>
            <person name="Overmann J."/>
            <person name="Roth O."/>
            <person name="Liesegang H."/>
        </authorList>
    </citation>
    <scope>NUCLEOTIDE SEQUENCE [LARGE SCALE GENOMIC DNA]</scope>
    <source>
        <strain evidence="1 2">K08M4</strain>
    </source>
</reference>
<protein>
    <submittedName>
        <fullName evidence="1">Uncharacterized protein</fullName>
    </submittedName>
</protein>
<dbReference type="KEGG" id="vsy:K08M4_09040"/>
<evidence type="ECO:0000313" key="2">
    <source>
        <dbReference type="Proteomes" id="UP000194136"/>
    </source>
</evidence>
<gene>
    <name evidence="1" type="ORF">K08M4_09040</name>
</gene>
<dbReference type="EMBL" id="CP017916">
    <property type="protein sequence ID" value="ARP37666.1"/>
    <property type="molecule type" value="Genomic_DNA"/>
</dbReference>
<dbReference type="Proteomes" id="UP000194136">
    <property type="component" value="Chromosome 1"/>
</dbReference>
<evidence type="ECO:0000313" key="1">
    <source>
        <dbReference type="EMBL" id="ARP37666.1"/>
    </source>
</evidence>
<name>A0AA34XMX9_9VIBR</name>
<dbReference type="AlphaFoldDB" id="A0AA34XMX9"/>
<organism evidence="1 2">
    <name type="scientific">Vibrio syngnathi</name>
    <dbReference type="NCBI Taxonomy" id="3034029"/>
    <lineage>
        <taxon>Bacteria</taxon>
        <taxon>Pseudomonadati</taxon>
        <taxon>Pseudomonadota</taxon>
        <taxon>Gammaproteobacteria</taxon>
        <taxon>Vibrionales</taxon>
        <taxon>Vibrionaceae</taxon>
        <taxon>Vibrio</taxon>
    </lineage>
</organism>
<accession>A0AA34XMX9</accession>
<sequence>MGDVSADSTRTGRPLMLTNRTKLFKHRFSNVFLNLSFVSFALENSFLNLSLEIERFPELDQYWLWLALVEQTQDSVSWRAR</sequence>
<proteinExistence type="predicted"/>
<keyword evidence="2" id="KW-1185">Reference proteome</keyword>